<keyword evidence="4" id="KW-0479">Metal-binding</keyword>
<dbReference type="WBParaSite" id="maker-uti_cns_0005073-snap-gene-0.7-mRNA-1">
    <property type="protein sequence ID" value="maker-uti_cns_0005073-snap-gene-0.7-mRNA-1"/>
    <property type="gene ID" value="maker-uti_cns_0005073-snap-gene-0.7"/>
</dbReference>
<keyword evidence="5" id="KW-0430">Lectin</keyword>
<reference evidence="10 11" key="1">
    <citation type="submission" date="2016-11" db="UniProtKB">
        <authorList>
            <consortium name="WormBaseParasite"/>
        </authorList>
    </citation>
    <scope>IDENTIFICATION</scope>
</reference>
<dbReference type="PANTHER" id="PTHR45713:SF6">
    <property type="entry name" value="F5_8 TYPE C DOMAIN-CONTAINING PROTEIN"/>
    <property type="match status" value="1"/>
</dbReference>
<dbReference type="GO" id="GO:0010185">
    <property type="term" value="P:regulation of cellular defense response"/>
    <property type="evidence" value="ECO:0007669"/>
    <property type="project" value="UniProtKB-ARBA"/>
</dbReference>
<protein>
    <submittedName>
        <fullName evidence="10 11">FTP domain-containing protein</fullName>
    </submittedName>
</protein>
<feature type="domain" description="Fucolectin tachylectin-4 pentraxin-1" evidence="8">
    <location>
        <begin position="77"/>
        <end position="204"/>
    </location>
</feature>
<dbReference type="WBParaSite" id="maker-uti_cns_0000217-snap-gene-1.46-mRNA-1">
    <property type="protein sequence ID" value="maker-uti_cns_0000217-snap-gene-1.46-mRNA-1"/>
    <property type="gene ID" value="maker-uti_cns_0000217-snap-gene-1.46"/>
</dbReference>
<evidence type="ECO:0000259" key="8">
    <source>
        <dbReference type="SMART" id="SM00607"/>
    </source>
</evidence>
<evidence type="ECO:0000313" key="10">
    <source>
        <dbReference type="WBParaSite" id="maker-uti_cns_0000217-snap-gene-1.46-mRNA-1"/>
    </source>
</evidence>
<organism evidence="9 10">
    <name type="scientific">Macrostomum lignano</name>
    <dbReference type="NCBI Taxonomy" id="282301"/>
    <lineage>
        <taxon>Eukaryota</taxon>
        <taxon>Metazoa</taxon>
        <taxon>Spiralia</taxon>
        <taxon>Lophotrochozoa</taxon>
        <taxon>Platyhelminthes</taxon>
        <taxon>Rhabditophora</taxon>
        <taxon>Macrostomorpha</taxon>
        <taxon>Macrostomida</taxon>
        <taxon>Macrostomidae</taxon>
        <taxon>Macrostomum</taxon>
    </lineage>
</organism>
<comment type="subunit">
    <text evidence="3">Homotrimer.</text>
</comment>
<keyword evidence="7" id="KW-1015">Disulfide bond</keyword>
<evidence type="ECO:0000256" key="6">
    <source>
        <dbReference type="ARBA" id="ARBA00022837"/>
    </source>
</evidence>
<accession>A0A1I8FWB0</accession>
<comment type="function">
    <text evidence="1">Acts as a defensive agent. Recognizes blood group fucosylated oligosaccharides including A, B, H and Lewis B-type antigens. Does not recognize Lewis A antigen and has low affinity for monovalent haptens.</text>
</comment>
<dbReference type="Proteomes" id="UP000095280">
    <property type="component" value="Unplaced"/>
</dbReference>
<dbReference type="InterPro" id="IPR006585">
    <property type="entry name" value="FTP1"/>
</dbReference>
<dbReference type="WBParaSite" id="maker-uti_cns_0000887-snap-gene-0.22-mRNA-1">
    <property type="protein sequence ID" value="maker-uti_cns_0000887-snap-gene-0.22-mRNA-1"/>
    <property type="gene ID" value="maker-uti_cns_0000887-snap-gene-0.22"/>
</dbReference>
<dbReference type="PANTHER" id="PTHR45713">
    <property type="entry name" value="FTP DOMAIN-CONTAINING PROTEIN"/>
    <property type="match status" value="1"/>
</dbReference>
<keyword evidence="9" id="KW-1185">Reference proteome</keyword>
<evidence type="ECO:0000313" key="9">
    <source>
        <dbReference type="Proteomes" id="UP000095280"/>
    </source>
</evidence>
<dbReference type="GO" id="GO:0001868">
    <property type="term" value="P:regulation of complement activation, lectin pathway"/>
    <property type="evidence" value="ECO:0007669"/>
    <property type="project" value="UniProtKB-ARBA"/>
</dbReference>
<dbReference type="InterPro" id="IPR051941">
    <property type="entry name" value="BG_Antigen-Binding_Lectin"/>
</dbReference>
<evidence type="ECO:0000313" key="11">
    <source>
        <dbReference type="WBParaSite" id="maker-uti_cns_0000887-snap-gene-0.22-mRNA-1"/>
    </source>
</evidence>
<dbReference type="GO" id="GO:0046872">
    <property type="term" value="F:metal ion binding"/>
    <property type="evidence" value="ECO:0007669"/>
    <property type="project" value="UniProtKB-KW"/>
</dbReference>
<dbReference type="AlphaFoldDB" id="A0A1I8FWB0"/>
<proteinExistence type="inferred from homology"/>
<evidence type="ECO:0000256" key="3">
    <source>
        <dbReference type="ARBA" id="ARBA00011233"/>
    </source>
</evidence>
<comment type="similarity">
    <text evidence="2">Belongs to the fucolectin family.</text>
</comment>
<dbReference type="SUPFAM" id="SSF49785">
    <property type="entry name" value="Galactose-binding domain-like"/>
    <property type="match status" value="1"/>
</dbReference>
<dbReference type="Pfam" id="PF22633">
    <property type="entry name" value="F5_F8_type_C_2"/>
    <property type="match status" value="1"/>
</dbReference>
<dbReference type="GO" id="GO:0042806">
    <property type="term" value="F:fucose binding"/>
    <property type="evidence" value="ECO:0007669"/>
    <property type="project" value="UniProtKB-ARBA"/>
</dbReference>
<name>A0A1I8FWB0_9PLAT</name>
<evidence type="ECO:0000256" key="2">
    <source>
        <dbReference type="ARBA" id="ARBA00010147"/>
    </source>
</evidence>
<evidence type="ECO:0000256" key="7">
    <source>
        <dbReference type="ARBA" id="ARBA00023157"/>
    </source>
</evidence>
<dbReference type="InterPro" id="IPR008979">
    <property type="entry name" value="Galactose-bd-like_sf"/>
</dbReference>
<sequence length="204" mass="22665">TVFSSARLHSDLAPVATETALGSSRLKCSEGCSLRPFCFGFSWLRGLCRFFNVSAFYNEAAWNSTEPCHVYTMKFTKLNFVTCNQSTVAQGGVCERAFDGNKNQNWWGGLGCILTQVGVPGWWEAELATAARISHVTIVNRLDCCSSRHNKMSLRVDDVECCRMNLAVTFSTANFSCNAFGSRFGMYNLQSHELSLCEVEIFGQ</sequence>
<evidence type="ECO:0000256" key="1">
    <source>
        <dbReference type="ARBA" id="ARBA00002219"/>
    </source>
</evidence>
<keyword evidence="6" id="KW-0106">Calcium</keyword>
<dbReference type="SMART" id="SM00607">
    <property type="entry name" value="FTP"/>
    <property type="match status" value="1"/>
</dbReference>
<evidence type="ECO:0000256" key="4">
    <source>
        <dbReference type="ARBA" id="ARBA00022723"/>
    </source>
</evidence>
<dbReference type="Gene3D" id="2.60.120.260">
    <property type="entry name" value="Galactose-binding domain-like"/>
    <property type="match status" value="1"/>
</dbReference>
<evidence type="ECO:0000256" key="5">
    <source>
        <dbReference type="ARBA" id="ARBA00022734"/>
    </source>
</evidence>